<evidence type="ECO:0000313" key="4">
    <source>
        <dbReference type="EMBL" id="CAK7233359.1"/>
    </source>
</evidence>
<evidence type="ECO:0000256" key="3">
    <source>
        <dbReference type="SAM" id="Coils"/>
    </source>
</evidence>
<reference evidence="4 5" key="1">
    <citation type="submission" date="2024-01" db="EMBL/GenBank/DDBJ databases">
        <authorList>
            <person name="Allen C."/>
            <person name="Tagirdzhanova G."/>
        </authorList>
    </citation>
    <scope>NUCLEOTIDE SEQUENCE [LARGE SCALE GENOMIC DNA]</scope>
</reference>
<dbReference type="PANTHER" id="PTHR22761">
    <property type="entry name" value="CHARGED MULTIVESICULAR BODY PROTEIN"/>
    <property type="match status" value="1"/>
</dbReference>
<dbReference type="InterPro" id="IPR005024">
    <property type="entry name" value="Snf7_fam"/>
</dbReference>
<comment type="caution">
    <text evidence="4">The sequence shown here is derived from an EMBL/GenBank/DDBJ whole genome shotgun (WGS) entry which is preliminary data.</text>
</comment>
<dbReference type="EMBL" id="CAWUHD010000121">
    <property type="protein sequence ID" value="CAK7233359.1"/>
    <property type="molecule type" value="Genomic_DNA"/>
</dbReference>
<keyword evidence="5" id="KW-1185">Reference proteome</keyword>
<keyword evidence="2 3" id="KW-0175">Coiled coil</keyword>
<evidence type="ECO:0000313" key="5">
    <source>
        <dbReference type="Proteomes" id="UP001642482"/>
    </source>
</evidence>
<comment type="similarity">
    <text evidence="1">Belongs to the SNF7 family.</text>
</comment>
<evidence type="ECO:0000256" key="1">
    <source>
        <dbReference type="ARBA" id="ARBA00006190"/>
    </source>
</evidence>
<evidence type="ECO:0000256" key="2">
    <source>
        <dbReference type="ARBA" id="ARBA00023054"/>
    </source>
</evidence>
<dbReference type="Pfam" id="PF03357">
    <property type="entry name" value="Snf7"/>
    <property type="match status" value="1"/>
</dbReference>
<organism evidence="4 5">
    <name type="scientific">Sporothrix eucalyptigena</name>
    <dbReference type="NCBI Taxonomy" id="1812306"/>
    <lineage>
        <taxon>Eukaryota</taxon>
        <taxon>Fungi</taxon>
        <taxon>Dikarya</taxon>
        <taxon>Ascomycota</taxon>
        <taxon>Pezizomycotina</taxon>
        <taxon>Sordariomycetes</taxon>
        <taxon>Sordariomycetidae</taxon>
        <taxon>Ophiostomatales</taxon>
        <taxon>Ophiostomataceae</taxon>
        <taxon>Sporothrix</taxon>
    </lineage>
</organism>
<feature type="coiled-coil region" evidence="3">
    <location>
        <begin position="105"/>
        <end position="157"/>
    </location>
</feature>
<dbReference type="Proteomes" id="UP001642482">
    <property type="component" value="Unassembled WGS sequence"/>
</dbReference>
<name>A0ABP0CMK3_9PEZI</name>
<accession>A0ABP0CMK3</accession>
<dbReference type="PANTHER" id="PTHR22761:SF12">
    <property type="entry name" value="CHARGED MULTIVESICULAR BODY PROTEIN 5"/>
    <property type="match status" value="1"/>
</dbReference>
<protein>
    <submittedName>
        <fullName evidence="4">Vacuolar protein-sorting-associated protein 60</fullName>
    </submittedName>
</protein>
<sequence>MNRIFGSAGSKTPAPTLQDAVTSANARIESLDAKIATINAEFAVYQGKLARMERDAPGRDTPAKRALKKKALEVLRRRRNYESVREQQETQVFNMERVQSTNDNLQNVGATIKALEATNKAMRKQYGKIDIDKIERLQDEMADLMDMSNEIQETLARSYDIPEDIDEADLDAELEALGQEVDYEAELNGTVGVPSFMQEEVPDFIDEPPQTDGKVKEVAG</sequence>
<gene>
    <name evidence="4" type="primary">VPS60</name>
    <name evidence="4" type="ORF">SEUCBS140593_008576</name>
</gene>
<dbReference type="Gene3D" id="6.10.250.1710">
    <property type="match status" value="1"/>
</dbReference>
<proteinExistence type="inferred from homology"/>